<dbReference type="GO" id="GO:0016747">
    <property type="term" value="F:acyltransferase activity, transferring groups other than amino-acyl groups"/>
    <property type="evidence" value="ECO:0007669"/>
    <property type="project" value="InterPro"/>
</dbReference>
<dbReference type="SUPFAM" id="SSF55729">
    <property type="entry name" value="Acyl-CoA N-acyltransferases (Nat)"/>
    <property type="match status" value="1"/>
</dbReference>
<evidence type="ECO:0000259" key="1">
    <source>
        <dbReference type="PROSITE" id="PS51186"/>
    </source>
</evidence>
<feature type="domain" description="N-acetyltransferase" evidence="1">
    <location>
        <begin position="27"/>
        <end position="185"/>
    </location>
</feature>
<gene>
    <name evidence="2" type="ORF">AVDCRST_MAG47-1905</name>
</gene>
<dbReference type="InterPro" id="IPR000182">
    <property type="entry name" value="GNAT_dom"/>
</dbReference>
<dbReference type="InterPro" id="IPR016181">
    <property type="entry name" value="Acyl_CoA_acyltransferase"/>
</dbReference>
<dbReference type="AlphaFoldDB" id="A0A6J4N4M4"/>
<dbReference type="Pfam" id="PF00583">
    <property type="entry name" value="Acetyltransf_1"/>
    <property type="match status" value="1"/>
</dbReference>
<evidence type="ECO:0000313" key="2">
    <source>
        <dbReference type="EMBL" id="CAA9377783.1"/>
    </source>
</evidence>
<dbReference type="InterPro" id="IPR016890">
    <property type="entry name" value="UCP028520"/>
</dbReference>
<dbReference type="PROSITE" id="PS51186">
    <property type="entry name" value="GNAT"/>
    <property type="match status" value="1"/>
</dbReference>
<dbReference type="Gene3D" id="3.40.630.30">
    <property type="match status" value="1"/>
</dbReference>
<dbReference type="EMBL" id="CADCUK010000127">
    <property type="protein sequence ID" value="CAA9377783.1"/>
    <property type="molecule type" value="Genomic_DNA"/>
</dbReference>
<protein>
    <recommendedName>
        <fullName evidence="1">N-acetyltransferase domain-containing protein</fullName>
    </recommendedName>
</protein>
<proteinExistence type="predicted"/>
<reference evidence="2" key="1">
    <citation type="submission" date="2020-02" db="EMBL/GenBank/DDBJ databases">
        <authorList>
            <person name="Meier V. D."/>
        </authorList>
    </citation>
    <scope>NUCLEOTIDE SEQUENCE</scope>
    <source>
        <strain evidence="2">AVDCRST_MAG47</strain>
    </source>
</reference>
<name>A0A6J4N4M4_9ACTN</name>
<sequence length="185" mass="20696">MGSALPMGNASVMLSAMQPQQPVRPSVRLRPVADEDRADVLALNQAEVEMLAPMDEPRFHELRRLADRFDVVEVDGMFAGFVITFGPGSAYDSENYRWFSARHGERFSYLDRFVLRAEHRRLGIGGFVYDEVEKAAAPYGLMALEVNLVPRNDPSLAFHAGRGYTEVGRLGDADHLVSLMEKRVP</sequence>
<dbReference type="CDD" id="cd04301">
    <property type="entry name" value="NAT_SF"/>
    <property type="match status" value="1"/>
</dbReference>
<accession>A0A6J4N4M4</accession>
<dbReference type="PIRSF" id="PIRSF028520">
    <property type="entry name" value="UCP028520"/>
    <property type="match status" value="1"/>
</dbReference>
<organism evidence="2">
    <name type="scientific">uncultured Nocardioidaceae bacterium</name>
    <dbReference type="NCBI Taxonomy" id="253824"/>
    <lineage>
        <taxon>Bacteria</taxon>
        <taxon>Bacillati</taxon>
        <taxon>Actinomycetota</taxon>
        <taxon>Actinomycetes</taxon>
        <taxon>Propionibacteriales</taxon>
        <taxon>Nocardioidaceae</taxon>
        <taxon>environmental samples</taxon>
    </lineage>
</organism>